<gene>
    <name evidence="9" type="ORF">I7I51_04005</name>
</gene>
<evidence type="ECO:0000256" key="6">
    <source>
        <dbReference type="ARBA" id="ARBA00025747"/>
    </source>
</evidence>
<evidence type="ECO:0000256" key="2">
    <source>
        <dbReference type="ARBA" id="ARBA00022763"/>
    </source>
</evidence>
<accession>A0A8A1M5S3</accession>
<dbReference type="Gene3D" id="2.170.210.10">
    <property type="entry name" value="DNA double-strand break repair and VJ recombination XRCC4, N-terminal"/>
    <property type="match status" value="1"/>
</dbReference>
<evidence type="ECO:0000256" key="5">
    <source>
        <dbReference type="ARBA" id="ARBA00023242"/>
    </source>
</evidence>
<keyword evidence="5" id="KW-0539">Nucleus</keyword>
<protein>
    <recommendedName>
        <fullName evidence="7">Non-homologous end-joining factor 1</fullName>
    </recommendedName>
</protein>
<dbReference type="PANTHER" id="PTHR32235">
    <property type="entry name" value="NON-HOMOLOGOUS END-JOINING FACTOR 1"/>
    <property type="match status" value="1"/>
</dbReference>
<sequence>MSKWSKLQLPSDSRAPPLLYKYLTSKLGCEIYVTDLAHVWSQSLSRKEILKNASKYNTSIDPGEDEEQIFWGRLEHGVPWHGRRTAFSLSKELHHSMKNCGIMNTKLKMLTTTWVSILPMSCRSHPRLPIDRLTILLPTTGGTG</sequence>
<dbReference type="GO" id="GO:0006303">
    <property type="term" value="P:double-strand break repair via nonhomologous end joining"/>
    <property type="evidence" value="ECO:0007669"/>
    <property type="project" value="UniProtKB-ARBA"/>
</dbReference>
<comment type="subcellular location">
    <subcellularLocation>
        <location evidence="1">Nucleus</location>
    </subcellularLocation>
</comment>
<dbReference type="Pfam" id="PF09302">
    <property type="entry name" value="XLF"/>
    <property type="match status" value="1"/>
</dbReference>
<keyword evidence="4" id="KW-0234">DNA repair</keyword>
<dbReference type="CDD" id="cd22285">
    <property type="entry name" value="HD_XLF_N"/>
    <property type="match status" value="1"/>
</dbReference>
<dbReference type="InterPro" id="IPR015381">
    <property type="entry name" value="XLF-like_N"/>
</dbReference>
<dbReference type="VEuPathDB" id="FungiDB:I7I51_04005"/>
<dbReference type="EMBL" id="CP069111">
    <property type="protein sequence ID" value="QSS61828.1"/>
    <property type="molecule type" value="Genomic_DNA"/>
</dbReference>
<dbReference type="Proteomes" id="UP000663671">
    <property type="component" value="Chromosome 5"/>
</dbReference>
<dbReference type="AlphaFoldDB" id="A0A8A1M5S3"/>
<name>A0A8A1M5S3_AJECA</name>
<comment type="similarity">
    <text evidence="6">Belongs to the XRCC4-XLF family. XLF subfamily.</text>
</comment>
<evidence type="ECO:0000256" key="1">
    <source>
        <dbReference type="ARBA" id="ARBA00004123"/>
    </source>
</evidence>
<organism evidence="9 10">
    <name type="scientific">Ajellomyces capsulatus</name>
    <name type="common">Darling's disease fungus</name>
    <name type="synonym">Histoplasma capsulatum</name>
    <dbReference type="NCBI Taxonomy" id="5037"/>
    <lineage>
        <taxon>Eukaryota</taxon>
        <taxon>Fungi</taxon>
        <taxon>Dikarya</taxon>
        <taxon>Ascomycota</taxon>
        <taxon>Pezizomycotina</taxon>
        <taxon>Eurotiomycetes</taxon>
        <taxon>Eurotiomycetidae</taxon>
        <taxon>Onygenales</taxon>
        <taxon>Ajellomycetaceae</taxon>
        <taxon>Histoplasma</taxon>
    </lineage>
</organism>
<evidence type="ECO:0000259" key="8">
    <source>
        <dbReference type="Pfam" id="PF09302"/>
    </source>
</evidence>
<dbReference type="GO" id="GO:0045027">
    <property type="term" value="F:DNA end binding"/>
    <property type="evidence" value="ECO:0007669"/>
    <property type="project" value="TreeGrafter"/>
</dbReference>
<dbReference type="PANTHER" id="PTHR32235:SF1">
    <property type="entry name" value="NON-HOMOLOGOUS END-JOINING FACTOR 1"/>
    <property type="match status" value="1"/>
</dbReference>
<evidence type="ECO:0000256" key="4">
    <source>
        <dbReference type="ARBA" id="ARBA00023204"/>
    </source>
</evidence>
<dbReference type="InterPro" id="IPR038051">
    <property type="entry name" value="XRCC4-like_N_sf"/>
</dbReference>
<evidence type="ECO:0000256" key="7">
    <source>
        <dbReference type="ARBA" id="ARBA00044529"/>
    </source>
</evidence>
<evidence type="ECO:0000313" key="9">
    <source>
        <dbReference type="EMBL" id="QSS61828.1"/>
    </source>
</evidence>
<evidence type="ECO:0000256" key="3">
    <source>
        <dbReference type="ARBA" id="ARBA00023125"/>
    </source>
</evidence>
<reference evidence="9" key="1">
    <citation type="submission" date="2021-01" db="EMBL/GenBank/DDBJ databases">
        <title>Chromosome-level genome assembly of a human fungal pathogen reveals clustering of transcriptionally co-regulated genes.</title>
        <authorList>
            <person name="Voorhies M."/>
            <person name="Cohen S."/>
            <person name="Shea T.P."/>
            <person name="Petrus S."/>
            <person name="Munoz J.F."/>
            <person name="Poplawski S."/>
            <person name="Goldman W.E."/>
            <person name="Michael T."/>
            <person name="Cuomo C.A."/>
            <person name="Sil A."/>
            <person name="Beyhan S."/>
        </authorList>
    </citation>
    <scope>NUCLEOTIDE SEQUENCE</scope>
    <source>
        <strain evidence="9">WU24</strain>
    </source>
</reference>
<feature type="domain" description="XLF-like N-terminal" evidence="8">
    <location>
        <begin position="3"/>
        <end position="69"/>
    </location>
</feature>
<dbReference type="OrthoDB" id="2155935at2759"/>
<keyword evidence="2" id="KW-0227">DNA damage</keyword>
<keyword evidence="3" id="KW-0238">DNA-binding</keyword>
<dbReference type="GO" id="GO:0032807">
    <property type="term" value="C:DNA ligase IV complex"/>
    <property type="evidence" value="ECO:0007669"/>
    <property type="project" value="TreeGrafter"/>
</dbReference>
<proteinExistence type="inferred from homology"/>
<dbReference type="InterPro" id="IPR052287">
    <property type="entry name" value="NHEJ_factor"/>
</dbReference>
<evidence type="ECO:0000313" key="10">
    <source>
        <dbReference type="Proteomes" id="UP000663671"/>
    </source>
</evidence>